<evidence type="ECO:0000256" key="5">
    <source>
        <dbReference type="SAM" id="SignalP"/>
    </source>
</evidence>
<evidence type="ECO:0000313" key="7">
    <source>
        <dbReference type="EMBL" id="KSV57634.1"/>
    </source>
</evidence>
<proteinExistence type="inferred from homology"/>
<dbReference type="STRING" id="290052.ASU35_04290"/>
<dbReference type="GO" id="GO:0043190">
    <property type="term" value="C:ATP-binding cassette (ABC) transporter complex"/>
    <property type="evidence" value="ECO:0007669"/>
    <property type="project" value="InterPro"/>
</dbReference>
<dbReference type="GO" id="GO:0015833">
    <property type="term" value="P:peptide transport"/>
    <property type="evidence" value="ECO:0007669"/>
    <property type="project" value="TreeGrafter"/>
</dbReference>
<dbReference type="GO" id="GO:0030288">
    <property type="term" value="C:outer membrane-bounded periplasmic space"/>
    <property type="evidence" value="ECO:0007669"/>
    <property type="project" value="UniProtKB-ARBA"/>
</dbReference>
<evidence type="ECO:0000256" key="1">
    <source>
        <dbReference type="ARBA" id="ARBA00004196"/>
    </source>
</evidence>
<dbReference type="AlphaFoldDB" id="A0A0V8QAP2"/>
<keyword evidence="4 5" id="KW-0732">Signal</keyword>
<dbReference type="Proteomes" id="UP000054874">
    <property type="component" value="Unassembled WGS sequence"/>
</dbReference>
<protein>
    <submittedName>
        <fullName evidence="7">Peptide ABC transporter</fullName>
    </submittedName>
</protein>
<dbReference type="Pfam" id="PF00496">
    <property type="entry name" value="SBP_bac_5"/>
    <property type="match status" value="1"/>
</dbReference>
<dbReference type="OrthoDB" id="239741at2"/>
<reference evidence="7 8" key="1">
    <citation type="submission" date="2015-11" db="EMBL/GenBank/DDBJ databases">
        <title>Butyribacter intestini gen. nov., sp. nov., a butyric acid-producing bacterium of the family Lachnospiraceae isolated from the human faeces.</title>
        <authorList>
            <person name="Zou Y."/>
            <person name="Xue W."/>
            <person name="Luo G."/>
            <person name="Lv M."/>
        </authorList>
    </citation>
    <scope>NUCLEOTIDE SEQUENCE [LARGE SCALE GENOMIC DNA]</scope>
    <source>
        <strain evidence="7 8">ACET-33324</strain>
    </source>
</reference>
<evidence type="ECO:0000256" key="2">
    <source>
        <dbReference type="ARBA" id="ARBA00005695"/>
    </source>
</evidence>
<dbReference type="FunFam" id="3.10.105.10:FF:000001">
    <property type="entry name" value="Oligopeptide ABC transporter, oligopeptide-binding protein"/>
    <property type="match status" value="1"/>
</dbReference>
<evidence type="ECO:0000313" key="8">
    <source>
        <dbReference type="Proteomes" id="UP000054874"/>
    </source>
</evidence>
<dbReference type="RefSeq" id="WP_058354130.1">
    <property type="nucleotide sequence ID" value="NZ_CABMMD010000208.1"/>
</dbReference>
<comment type="subcellular location">
    <subcellularLocation>
        <location evidence="1">Cell envelope</location>
    </subcellularLocation>
</comment>
<dbReference type="EMBL" id="LNAM01000208">
    <property type="protein sequence ID" value="KSV57634.1"/>
    <property type="molecule type" value="Genomic_DNA"/>
</dbReference>
<dbReference type="Gene3D" id="3.90.76.10">
    <property type="entry name" value="Dipeptide-binding Protein, Domain 1"/>
    <property type="match status" value="1"/>
</dbReference>
<comment type="caution">
    <text evidence="7">The sequence shown here is derived from an EMBL/GenBank/DDBJ whole genome shotgun (WGS) entry which is preliminary data.</text>
</comment>
<sequence length="544" mass="60049">MKKRKLALLLAGVLTAASVLTACGSKNGSNQPAESGAPAASGNGTTLTVCVGPEPDTIDPALNSAVDGGTLIDHAFEGLMRLSKDGVTYEEGLTEKYEISEDQLTYTFTLRDGLKWSDGSDLTANDFVYSWNRAIAPETAADYAYMFECIEGYADGKLNITAVDDKTFEVKLIAITPYFLELCAFPAYLPVQQAAVEAGGDAWATDPSTYVCNGPYKLVEWQHDSYMLYEKNENYWDVDSLGPDSIRFVLMEDPNAQLSAYETGELSFIDDCPTDEIAAQKSNAEFHIEGQLGTYYVSFNVEKEPLNNPLVRKALILAIDRQYICDEIGQAGQVPAGAFVPTGLTDADSTKEFREVGGDYYDPADYEGNLELAKQALAEAGYPDGEGLPTIEYLYNEGGSHDVIGQALQDMWSKIGVKVELVSQEWATFLNTRKNGGYDIARNGWLGDYNDPISFLDMWITDGGNNDAQWSNSDYDALISQIKASSDPAERMQLMHQCEDIIFDDWMLCPLYYYVDIYMLKDNVDGFFSSPLGFKFFKYASVAE</sequence>
<dbReference type="InterPro" id="IPR039424">
    <property type="entry name" value="SBP_5"/>
</dbReference>
<feature type="chain" id="PRO_5039069409" evidence="5">
    <location>
        <begin position="23"/>
        <end position="544"/>
    </location>
</feature>
<dbReference type="Gene3D" id="3.10.105.10">
    <property type="entry name" value="Dipeptide-binding Protein, Domain 3"/>
    <property type="match status" value="1"/>
</dbReference>
<name>A0A0V8QAP2_9FIRM</name>
<feature type="signal peptide" evidence="5">
    <location>
        <begin position="1"/>
        <end position="22"/>
    </location>
</feature>
<dbReference type="InterPro" id="IPR000914">
    <property type="entry name" value="SBP_5_dom"/>
</dbReference>
<comment type="similarity">
    <text evidence="2">Belongs to the bacterial solute-binding protein 5 family.</text>
</comment>
<keyword evidence="3" id="KW-0813">Transport</keyword>
<feature type="domain" description="Solute-binding protein family 5" evidence="6">
    <location>
        <begin position="89"/>
        <end position="466"/>
    </location>
</feature>
<keyword evidence="8" id="KW-1185">Reference proteome</keyword>
<dbReference type="InterPro" id="IPR030678">
    <property type="entry name" value="Peptide/Ni-bd"/>
</dbReference>
<dbReference type="FunFam" id="3.90.76.10:FF:000001">
    <property type="entry name" value="Oligopeptide ABC transporter substrate-binding protein"/>
    <property type="match status" value="1"/>
</dbReference>
<dbReference type="GO" id="GO:1904680">
    <property type="term" value="F:peptide transmembrane transporter activity"/>
    <property type="evidence" value="ECO:0007669"/>
    <property type="project" value="TreeGrafter"/>
</dbReference>
<gene>
    <name evidence="7" type="ORF">ASU35_04290</name>
</gene>
<dbReference type="PROSITE" id="PS51257">
    <property type="entry name" value="PROKAR_LIPOPROTEIN"/>
    <property type="match status" value="1"/>
</dbReference>
<dbReference type="SUPFAM" id="SSF53850">
    <property type="entry name" value="Periplasmic binding protein-like II"/>
    <property type="match status" value="1"/>
</dbReference>
<dbReference type="CDD" id="cd08504">
    <property type="entry name" value="PBP2_OppA"/>
    <property type="match status" value="1"/>
</dbReference>
<dbReference type="PIRSF" id="PIRSF002741">
    <property type="entry name" value="MppA"/>
    <property type="match status" value="1"/>
</dbReference>
<dbReference type="Gene3D" id="3.40.190.10">
    <property type="entry name" value="Periplasmic binding protein-like II"/>
    <property type="match status" value="1"/>
</dbReference>
<dbReference type="PANTHER" id="PTHR30290">
    <property type="entry name" value="PERIPLASMIC BINDING COMPONENT OF ABC TRANSPORTER"/>
    <property type="match status" value="1"/>
</dbReference>
<accession>A0A0V8QAP2</accession>
<evidence type="ECO:0000256" key="4">
    <source>
        <dbReference type="ARBA" id="ARBA00022729"/>
    </source>
</evidence>
<organism evidence="7 8">
    <name type="scientific">Acetivibrio ethanolgignens</name>
    <dbReference type="NCBI Taxonomy" id="290052"/>
    <lineage>
        <taxon>Bacteria</taxon>
        <taxon>Bacillati</taxon>
        <taxon>Bacillota</taxon>
        <taxon>Clostridia</taxon>
        <taxon>Eubacteriales</taxon>
        <taxon>Oscillospiraceae</taxon>
        <taxon>Acetivibrio</taxon>
    </lineage>
</organism>
<dbReference type="PANTHER" id="PTHR30290:SF79">
    <property type="entry name" value="DIPEPTIDE-BINDING PROTEIN DPPE"/>
    <property type="match status" value="1"/>
</dbReference>
<evidence type="ECO:0000256" key="3">
    <source>
        <dbReference type="ARBA" id="ARBA00022448"/>
    </source>
</evidence>
<evidence type="ECO:0000259" key="6">
    <source>
        <dbReference type="Pfam" id="PF00496"/>
    </source>
</evidence>